<feature type="region of interest" description="Disordered" evidence="4">
    <location>
        <begin position="608"/>
        <end position="627"/>
    </location>
</feature>
<comment type="similarity">
    <text evidence="1">Belongs to the TRAFAC class TrmE-Era-EngA-EngB-Septin-like GTPase superfamily. AIG1/Toc34/Toc159-like paraseptin GTPase family. IAN subfamily.</text>
</comment>
<evidence type="ECO:0000256" key="2">
    <source>
        <dbReference type="ARBA" id="ARBA00022741"/>
    </source>
</evidence>
<feature type="region of interest" description="Disordered" evidence="4">
    <location>
        <begin position="858"/>
        <end position="880"/>
    </location>
</feature>
<dbReference type="PANTHER" id="PTHR10903:SF167">
    <property type="entry name" value="GTPASE IMAP FAMILY MEMBER 6-RELATED"/>
    <property type="match status" value="1"/>
</dbReference>
<dbReference type="RefSeq" id="XP_028261277.1">
    <property type="nucleotide sequence ID" value="XM_028405476.1"/>
</dbReference>
<dbReference type="InterPro" id="IPR027417">
    <property type="entry name" value="P-loop_NTPase"/>
</dbReference>
<keyword evidence="5" id="KW-0812">Transmembrane</keyword>
<evidence type="ECO:0000313" key="12">
    <source>
        <dbReference type="RefSeq" id="XP_028261287.1"/>
    </source>
</evidence>
<dbReference type="RefSeq" id="XP_028261245.1">
    <property type="nucleotide sequence ID" value="XM_028405444.1"/>
</dbReference>
<keyword evidence="3" id="KW-0342">GTP-binding</keyword>
<organism evidence="7 9">
    <name type="scientific">Parambassis ranga</name>
    <name type="common">Indian glassy fish</name>
    <dbReference type="NCBI Taxonomy" id="210632"/>
    <lineage>
        <taxon>Eukaryota</taxon>
        <taxon>Metazoa</taxon>
        <taxon>Chordata</taxon>
        <taxon>Craniata</taxon>
        <taxon>Vertebrata</taxon>
        <taxon>Euteleostomi</taxon>
        <taxon>Actinopterygii</taxon>
        <taxon>Neopterygii</taxon>
        <taxon>Teleostei</taxon>
        <taxon>Neoteleostei</taxon>
        <taxon>Acanthomorphata</taxon>
        <taxon>Ovalentaria</taxon>
        <taxon>Ambassidae</taxon>
        <taxon>Parambassis</taxon>
    </lineage>
</organism>
<dbReference type="Proteomes" id="UP000515145">
    <property type="component" value="Chromosome 1"/>
</dbReference>
<dbReference type="Pfam" id="PF04548">
    <property type="entry name" value="AIG1"/>
    <property type="match status" value="2"/>
</dbReference>
<sequence>MSKHYFGTPPPELRLILLGNIGCGKTSTADNVLNQLSPIAPNASRSCQLRQGFSDGRSVTLVEAPRWFWNGGKMEDSVRKETERAMALVAPGPHAVLLLVPVNQFTEMEGHVPAELEVLFGPGVLDHTLVLLTCGDYLIGRTVAEYLQQEDPGLREMIKRCGGKYHVLNNRRRQDREQVSELLQKVDNMVQKNGVYYIKTVQEKELEKRVKERKRELMESYRAQREEKRRTTDTLDRGEENICALQRSREEMERRVDESHISVSNGLHSSSPLVRTSSFKLNSDGAVLSKLCEAQSTPKMMSTFHHRINSSEDRSPQVSPPASPLSPVFTSSSPLFSSTFSASSSVFSSSSLSPSSSSTSSPAPELRLVLLGRSGAGKSAAGNSILGQEEFESSPDSHTAITRECEKKKALVEGRRVAVVDTPDWFNSEHSPDEVRAQISSCIALSSPGPHAFLLCVPLDQPAKTELQALSALETVFGPEAVQQHTLVLFTHADRLRASRKAGNNSVEAYIADQRWDLLRLVEKCGDRFHVMEKGNVAELLEKVEQTVKEAGRLYYTCPAFQEVEDRVRQTQVELARQKKIKEQEQGRAGDVGQLLAERRVLHSYMQPVEESEEDVREDEIEKTRDKAEMSVSTMNIESLPAITLSTTSPSFLRSVMEKMESTAKMLPELLADGSVWATEGAKKVKNSPVWENISNNAQNVQKIVVDSSVWGKVEATVGQVSKAVGDRVPKVVVDGSAWVGSGAKAAAASPIWEKVGSGAKQMADTSMRVGAGIGAGAKTVAQSPVWGKVGSGAKAGAKMVAESSVWEKIGTTVKQVPKVVIGGALLGLVLGVFFGGVVGGAIGATAGSAFSEVGRRKLSSKNASEKENDTARNVERTLDNSVDSVIRQGEKLFKTE</sequence>
<dbReference type="RefSeq" id="XP_028261267.1">
    <property type="nucleotide sequence ID" value="XM_028405466.1"/>
</dbReference>
<proteinExistence type="inferred from homology"/>
<name>A0A6P7I9B4_9TELE</name>
<feature type="region of interest" description="Disordered" evidence="4">
    <location>
        <begin position="308"/>
        <end position="327"/>
    </location>
</feature>
<evidence type="ECO:0000256" key="4">
    <source>
        <dbReference type="SAM" id="MobiDB-lite"/>
    </source>
</evidence>
<accession>A0A6P7I9B4</accession>
<dbReference type="RefSeq" id="XP_028261256.1">
    <property type="nucleotide sequence ID" value="XM_028405455.1"/>
</dbReference>
<evidence type="ECO:0000313" key="8">
    <source>
        <dbReference type="RefSeq" id="XP_028261245.1"/>
    </source>
</evidence>
<keyword evidence="2" id="KW-0547">Nucleotide-binding</keyword>
<evidence type="ECO:0000313" key="7">
    <source>
        <dbReference type="Proteomes" id="UP000515145"/>
    </source>
</evidence>
<keyword evidence="5" id="KW-1133">Transmembrane helix</keyword>
<dbReference type="InterPro" id="IPR006703">
    <property type="entry name" value="G_AIG1"/>
</dbReference>
<dbReference type="FunFam" id="3.40.50.300:FF:000366">
    <property type="entry name" value="GTPase, IMAP family member 2"/>
    <property type="match status" value="1"/>
</dbReference>
<evidence type="ECO:0000313" key="10">
    <source>
        <dbReference type="RefSeq" id="XP_028261267.1"/>
    </source>
</evidence>
<dbReference type="CDD" id="cd01852">
    <property type="entry name" value="AIG1"/>
    <property type="match status" value="1"/>
</dbReference>
<evidence type="ECO:0000256" key="5">
    <source>
        <dbReference type="SAM" id="Phobius"/>
    </source>
</evidence>
<feature type="transmembrane region" description="Helical" evidence="5">
    <location>
        <begin position="825"/>
        <end position="851"/>
    </location>
</feature>
<feature type="domain" description="AIG1-type G" evidence="6">
    <location>
        <begin position="10"/>
        <end position="206"/>
    </location>
</feature>
<keyword evidence="7" id="KW-1185">Reference proteome</keyword>
<dbReference type="GO" id="GO:0005525">
    <property type="term" value="F:GTP binding"/>
    <property type="evidence" value="ECO:0007669"/>
    <property type="project" value="UniProtKB-KW"/>
</dbReference>
<feature type="compositionally biased region" description="Basic and acidic residues" evidence="4">
    <location>
        <begin position="864"/>
        <end position="879"/>
    </location>
</feature>
<dbReference type="SUPFAM" id="SSF52540">
    <property type="entry name" value="P-loop containing nucleoside triphosphate hydrolases"/>
    <property type="match status" value="2"/>
</dbReference>
<dbReference type="PROSITE" id="PS51720">
    <property type="entry name" value="G_AIG1"/>
    <property type="match status" value="2"/>
</dbReference>
<dbReference type="FunFam" id="3.40.50.300:FF:002274">
    <property type="entry name" value="Si:dkeyp-69e1.8"/>
    <property type="match status" value="1"/>
</dbReference>
<protein>
    <submittedName>
        <fullName evidence="8 9">Uncharacterized protein LOC114435618</fullName>
    </submittedName>
</protein>
<feature type="compositionally biased region" description="Acidic residues" evidence="4">
    <location>
        <begin position="610"/>
        <end position="619"/>
    </location>
</feature>
<gene>
    <name evidence="8 9 10 11 12" type="primary">LOC114435618</name>
</gene>
<keyword evidence="5" id="KW-0472">Membrane</keyword>
<dbReference type="InterPro" id="IPR045058">
    <property type="entry name" value="GIMA/IAN/Toc"/>
</dbReference>
<evidence type="ECO:0000313" key="9">
    <source>
        <dbReference type="RefSeq" id="XP_028261256.1"/>
    </source>
</evidence>
<evidence type="ECO:0000256" key="3">
    <source>
        <dbReference type="ARBA" id="ARBA00023134"/>
    </source>
</evidence>
<dbReference type="Gene3D" id="3.40.50.300">
    <property type="entry name" value="P-loop containing nucleotide triphosphate hydrolases"/>
    <property type="match status" value="2"/>
</dbReference>
<dbReference type="RefSeq" id="XP_028261287.1">
    <property type="nucleotide sequence ID" value="XM_028405486.1"/>
</dbReference>
<evidence type="ECO:0000313" key="11">
    <source>
        <dbReference type="RefSeq" id="XP_028261277.1"/>
    </source>
</evidence>
<evidence type="ECO:0000256" key="1">
    <source>
        <dbReference type="ARBA" id="ARBA00008535"/>
    </source>
</evidence>
<reference evidence="8 9" key="1">
    <citation type="submission" date="2025-04" db="UniProtKB">
        <authorList>
            <consortium name="RefSeq"/>
        </authorList>
    </citation>
    <scope>IDENTIFICATION</scope>
</reference>
<evidence type="ECO:0000259" key="6">
    <source>
        <dbReference type="PROSITE" id="PS51720"/>
    </source>
</evidence>
<dbReference type="OrthoDB" id="8954335at2759"/>
<feature type="domain" description="AIG1-type G" evidence="6">
    <location>
        <begin position="363"/>
        <end position="565"/>
    </location>
</feature>
<dbReference type="AlphaFoldDB" id="A0A6P7I9B4"/>
<dbReference type="PANTHER" id="PTHR10903">
    <property type="entry name" value="GTPASE, IMAP FAMILY MEMBER-RELATED"/>
    <property type="match status" value="1"/>
</dbReference>
<dbReference type="GeneID" id="114435618"/>